<sequence>MRENLRAGLAATGGFVALLASIAVFRVFSFSLDHGARRALLWVGSQSDCVVRLKFWTDPAWLSPATYCAALPGDGKLHPILLDLPLLSPRKLEVTMALDRAVTLWLGGVITLPGEKGSFPLGRWEVSQGVTTQWDGSAGKFTVGKAQGPAQVSVSWEIQGTIPPKPVPWVSIGWFLLGVALLLGSVFLWAQLGWPSSTSRKVGLAGASFGLLLAVAGARVWMVEDYGSSLPFWDEWDELEEFFRPWFQGDGLACLFFPHCEHRLLTTRALALGVTYANGGVWDPRIQMFVNAFLAAGPPVILFLGLVQQLAGMPAKLLLALGIGSITIPPFFGWEDTLMAWQSQVFFTEIFSLLAIWLCIEHPPFSQGWVLGVLMGVLAFFSMASGALWAPVVAGVQLLAPPERETKGGAARRLWGSLLLAVVFLLFWMATPRVPSHRGLEASSLARLLHFWGEELAFPYKNSPWLAVLLWAPFGIEASRFLLATFQKKRVRPSSCLAVGWGLWVLGGTLAIAWGRGSGQIAPRYLELPALGACLNLALAISLVFPAARRPRELWEKGAIALANLASFLVLAGVLLRTLLGPPVGFKERIAWRELAQANLSQALEHGDFRALQLREGLAIGAPRAERVRRCLTDPRIQAFLVTPWGSGIPRGALAKLGKLQGAGRWGEGMLLLGLAGIGSWGLASLREDRKIKSFPPALTASQ</sequence>
<keyword evidence="1" id="KW-1133">Transmembrane helix</keyword>
<protein>
    <submittedName>
        <fullName evidence="2">Uncharacterized protein</fullName>
    </submittedName>
</protein>
<evidence type="ECO:0000313" key="3">
    <source>
        <dbReference type="Proteomes" id="UP000663859"/>
    </source>
</evidence>
<dbReference type="RefSeq" id="WP_174581612.1">
    <property type="nucleotide sequence ID" value="NZ_CAJNOB010000001.1"/>
</dbReference>
<keyword evidence="1" id="KW-0472">Membrane</keyword>
<feature type="transmembrane region" description="Helical" evidence="1">
    <location>
        <begin position="369"/>
        <end position="394"/>
    </location>
</feature>
<dbReference type="EMBL" id="CAJNOB010000001">
    <property type="protein sequence ID" value="CAF0689051.1"/>
    <property type="molecule type" value="Genomic_DNA"/>
</dbReference>
<feature type="transmembrane region" description="Helical" evidence="1">
    <location>
        <begin position="528"/>
        <end position="548"/>
    </location>
</feature>
<feature type="transmembrane region" description="Helical" evidence="1">
    <location>
        <begin position="414"/>
        <end position="431"/>
    </location>
</feature>
<evidence type="ECO:0000313" key="2">
    <source>
        <dbReference type="EMBL" id="CAF0689051.1"/>
    </source>
</evidence>
<feature type="transmembrane region" description="Helical" evidence="1">
    <location>
        <begin position="496"/>
        <end position="516"/>
    </location>
</feature>
<feature type="transmembrane region" description="Helical" evidence="1">
    <location>
        <begin position="202"/>
        <end position="222"/>
    </location>
</feature>
<dbReference type="AlphaFoldDB" id="A0A8J2BIE5"/>
<organism evidence="2 3">
    <name type="scientific">Candidatus Methylacidithermus pantelleriae</name>
    <dbReference type="NCBI Taxonomy" id="2744239"/>
    <lineage>
        <taxon>Bacteria</taxon>
        <taxon>Pseudomonadati</taxon>
        <taxon>Verrucomicrobiota</taxon>
        <taxon>Methylacidiphilae</taxon>
        <taxon>Methylacidiphilales</taxon>
        <taxon>Methylacidiphilaceae</taxon>
        <taxon>Candidatus Methylacidithermus</taxon>
    </lineage>
</organism>
<gene>
    <name evidence="2" type="ORF">MPNT_10094</name>
</gene>
<dbReference type="Proteomes" id="UP000663859">
    <property type="component" value="Unassembled WGS sequence"/>
</dbReference>
<feature type="transmembrane region" description="Helical" evidence="1">
    <location>
        <begin position="317"/>
        <end position="334"/>
    </location>
</feature>
<feature type="transmembrane region" description="Helical" evidence="1">
    <location>
        <begin position="7"/>
        <end position="28"/>
    </location>
</feature>
<name>A0A8J2BIE5_9BACT</name>
<keyword evidence="1" id="KW-0812">Transmembrane</keyword>
<feature type="transmembrane region" description="Helical" evidence="1">
    <location>
        <begin position="172"/>
        <end position="190"/>
    </location>
</feature>
<comment type="caution">
    <text evidence="2">The sequence shown here is derived from an EMBL/GenBank/DDBJ whole genome shotgun (WGS) entry which is preliminary data.</text>
</comment>
<reference evidence="2" key="1">
    <citation type="submission" date="2021-02" db="EMBL/GenBank/DDBJ databases">
        <authorList>
            <person name="Cremers G."/>
            <person name="Picone N."/>
        </authorList>
    </citation>
    <scope>NUCLEOTIDE SEQUENCE</scope>
    <source>
        <strain evidence="2">PQ17</strain>
    </source>
</reference>
<proteinExistence type="predicted"/>
<feature type="transmembrane region" description="Helical" evidence="1">
    <location>
        <begin position="560"/>
        <end position="580"/>
    </location>
</feature>
<feature type="transmembrane region" description="Helical" evidence="1">
    <location>
        <begin position="286"/>
        <end position="305"/>
    </location>
</feature>
<accession>A0A8J2BIE5</accession>
<keyword evidence="3" id="KW-1185">Reference proteome</keyword>
<evidence type="ECO:0000256" key="1">
    <source>
        <dbReference type="SAM" id="Phobius"/>
    </source>
</evidence>